<protein>
    <submittedName>
        <fullName evidence="2">Uncharacterized protein</fullName>
    </submittedName>
</protein>
<reference evidence="2 3" key="1">
    <citation type="submission" date="2019-05" db="EMBL/GenBank/DDBJ databases">
        <title>Another draft genome of Portunus trituberculatus and its Hox gene families provides insights of decapod evolution.</title>
        <authorList>
            <person name="Jeong J.-H."/>
            <person name="Song I."/>
            <person name="Kim S."/>
            <person name="Choi T."/>
            <person name="Kim D."/>
            <person name="Ryu S."/>
            <person name="Kim W."/>
        </authorList>
    </citation>
    <scope>NUCLEOTIDE SEQUENCE [LARGE SCALE GENOMIC DNA]</scope>
    <source>
        <tissue evidence="2">Muscle</tissue>
    </source>
</reference>
<keyword evidence="3" id="KW-1185">Reference proteome</keyword>
<evidence type="ECO:0000256" key="1">
    <source>
        <dbReference type="SAM" id="MobiDB-lite"/>
    </source>
</evidence>
<dbReference type="EMBL" id="VSRR010001298">
    <property type="protein sequence ID" value="MPC24181.1"/>
    <property type="molecule type" value="Genomic_DNA"/>
</dbReference>
<sequence length="70" mass="7702">MHLKIEFNQKWDASESQRASQVCSGPCSSLQIPSSTTPPSPAPPQSGLTRLEPSRSDLKRLTPTRTIPNR</sequence>
<organism evidence="2 3">
    <name type="scientific">Portunus trituberculatus</name>
    <name type="common">Swimming crab</name>
    <name type="synonym">Neptunus trituberculatus</name>
    <dbReference type="NCBI Taxonomy" id="210409"/>
    <lineage>
        <taxon>Eukaryota</taxon>
        <taxon>Metazoa</taxon>
        <taxon>Ecdysozoa</taxon>
        <taxon>Arthropoda</taxon>
        <taxon>Crustacea</taxon>
        <taxon>Multicrustacea</taxon>
        <taxon>Malacostraca</taxon>
        <taxon>Eumalacostraca</taxon>
        <taxon>Eucarida</taxon>
        <taxon>Decapoda</taxon>
        <taxon>Pleocyemata</taxon>
        <taxon>Brachyura</taxon>
        <taxon>Eubrachyura</taxon>
        <taxon>Portunoidea</taxon>
        <taxon>Portunidae</taxon>
        <taxon>Portuninae</taxon>
        <taxon>Portunus</taxon>
    </lineage>
</organism>
<evidence type="ECO:0000313" key="2">
    <source>
        <dbReference type="EMBL" id="MPC24181.1"/>
    </source>
</evidence>
<dbReference type="AlphaFoldDB" id="A0A5B7DRE7"/>
<comment type="caution">
    <text evidence="2">The sequence shown here is derived from an EMBL/GenBank/DDBJ whole genome shotgun (WGS) entry which is preliminary data.</text>
</comment>
<gene>
    <name evidence="2" type="ORF">E2C01_017257</name>
</gene>
<dbReference type="Proteomes" id="UP000324222">
    <property type="component" value="Unassembled WGS sequence"/>
</dbReference>
<accession>A0A5B7DRE7</accession>
<evidence type="ECO:0000313" key="3">
    <source>
        <dbReference type="Proteomes" id="UP000324222"/>
    </source>
</evidence>
<name>A0A5B7DRE7_PORTR</name>
<proteinExistence type="predicted"/>
<feature type="region of interest" description="Disordered" evidence="1">
    <location>
        <begin position="22"/>
        <end position="70"/>
    </location>
</feature>